<proteinExistence type="predicted"/>
<organism evidence="1 2">
    <name type="scientific">Kitasatospora cathayae</name>
    <dbReference type="NCBI Taxonomy" id="3004092"/>
    <lineage>
        <taxon>Bacteria</taxon>
        <taxon>Bacillati</taxon>
        <taxon>Actinomycetota</taxon>
        <taxon>Actinomycetes</taxon>
        <taxon>Kitasatosporales</taxon>
        <taxon>Streptomycetaceae</taxon>
        <taxon>Kitasatospora</taxon>
    </lineage>
</organism>
<reference evidence="2" key="1">
    <citation type="submission" date="2022-12" db="EMBL/GenBank/DDBJ databases">
        <authorList>
            <person name="Mo P."/>
        </authorList>
    </citation>
    <scope>NUCLEOTIDE SEQUENCE [LARGE SCALE GENOMIC DNA]</scope>
    <source>
        <strain evidence="2">HUAS 3-15</strain>
    </source>
</reference>
<dbReference type="Proteomes" id="UP001212821">
    <property type="component" value="Chromosome"/>
</dbReference>
<evidence type="ECO:0000313" key="1">
    <source>
        <dbReference type="EMBL" id="WBP87024.1"/>
    </source>
</evidence>
<gene>
    <name evidence="1" type="ORF">O1G21_15020</name>
</gene>
<name>A0ABY7Q4D7_9ACTN</name>
<dbReference type="EMBL" id="CP115450">
    <property type="protein sequence ID" value="WBP87024.1"/>
    <property type="molecule type" value="Genomic_DNA"/>
</dbReference>
<keyword evidence="2" id="KW-1185">Reference proteome</keyword>
<accession>A0ABY7Q4D7</accession>
<evidence type="ECO:0000313" key="2">
    <source>
        <dbReference type="Proteomes" id="UP001212821"/>
    </source>
</evidence>
<sequence length="76" mass="8423">MAFYLIARTDSVNENEFDGFVVRAKGRRQALELVTGGKTGEPFDGFKKDGSNVRVEKLDDSRQHNNSVILASYIGS</sequence>
<dbReference type="RefSeq" id="WP_270144108.1">
    <property type="nucleotide sequence ID" value="NZ_CP115450.1"/>
</dbReference>
<protein>
    <submittedName>
        <fullName evidence="1">Uncharacterized protein</fullName>
    </submittedName>
</protein>